<dbReference type="AlphaFoldDB" id="A0A8J7PM27"/>
<keyword evidence="1" id="KW-1133">Transmembrane helix</keyword>
<dbReference type="EMBL" id="JAFLCK010000010">
    <property type="protein sequence ID" value="MBN8660407.1"/>
    <property type="molecule type" value="Genomic_DNA"/>
</dbReference>
<proteinExistence type="predicted"/>
<dbReference type="SUPFAM" id="SSF48452">
    <property type="entry name" value="TPR-like"/>
    <property type="match status" value="1"/>
</dbReference>
<keyword evidence="1" id="KW-0812">Transmembrane</keyword>
<organism evidence="2 3">
    <name type="scientific">Candidatus Obscuribacter phosphatis</name>
    <dbReference type="NCBI Taxonomy" id="1906157"/>
    <lineage>
        <taxon>Bacteria</taxon>
        <taxon>Bacillati</taxon>
        <taxon>Candidatus Melainabacteria</taxon>
        <taxon>Candidatus Obscuribacterales</taxon>
        <taxon>Candidatus Obscuribacteraceae</taxon>
        <taxon>Candidatus Obscuribacter</taxon>
    </lineage>
</organism>
<dbReference type="InterPro" id="IPR011990">
    <property type="entry name" value="TPR-like_helical_dom_sf"/>
</dbReference>
<reference evidence="2" key="1">
    <citation type="submission" date="2021-02" db="EMBL/GenBank/DDBJ databases">
        <title>Genome-Resolved Metagenomics of a Microbial Community Performing Photosynthetic Biological Nutrient Removal.</title>
        <authorList>
            <person name="Mcdaniel E.A."/>
        </authorList>
    </citation>
    <scope>NUCLEOTIDE SEQUENCE</scope>
    <source>
        <strain evidence="2">UWPOB_OBS1</strain>
    </source>
</reference>
<feature type="transmembrane region" description="Helical" evidence="1">
    <location>
        <begin position="519"/>
        <end position="540"/>
    </location>
</feature>
<evidence type="ECO:0000313" key="3">
    <source>
        <dbReference type="Proteomes" id="UP000664277"/>
    </source>
</evidence>
<comment type="caution">
    <text evidence="2">The sequence shown here is derived from an EMBL/GenBank/DDBJ whole genome shotgun (WGS) entry which is preliminary data.</text>
</comment>
<protein>
    <submittedName>
        <fullName evidence="2">Uncharacterized protein</fullName>
    </submittedName>
</protein>
<feature type="transmembrane region" description="Helical" evidence="1">
    <location>
        <begin position="488"/>
        <end position="507"/>
    </location>
</feature>
<dbReference type="Proteomes" id="UP000664277">
    <property type="component" value="Unassembled WGS sequence"/>
</dbReference>
<name>A0A8J7PM27_9BACT</name>
<accession>A0A8J7PM27</accession>
<evidence type="ECO:0000256" key="1">
    <source>
        <dbReference type="SAM" id="Phobius"/>
    </source>
</evidence>
<sequence>MTESFETTLEQARAAFAEKNAAESEALYAKLVRLRAPSDEIALECLERLLFLKKMQNKAAEAAPVLTRLIEICESLEGNNGEKVVHWKNELINVYRLLNRYDDAMFIQSSLPGFELAQEQEEMIEIYAHKALASGIEDLIEPESEEKLLAEENDPEKFLKKTAPEPSLERGLRTIDKRVLQVKTKIKEHWNDIISGYSMLATIVVLICFLYFLYAPALEANIAFQGAKPMHSASKHSSLRFLSTKQLELIDGNKSHQINYWRVDNPILLWGSSLASGLLRRELWMLDRGKSIVDEHGTAYYAESAEETSIVEMINFTADSMQHYFFAHKNYPEKLEDMTDVKFSYYNAYTGRKDKPLLRTAVLEDSRQTADQILKIVLKDLSSGGKFPFEPALYPGCIDACLYYVRGKDRATSLAAVHGCDQEGKLITTDGVKRTYLALNQSGSEVHLQASEPVVGRSIFGIFNNLEFRPPFLCLLAQNVTFLPLDALRYRAIVIYFLLTTYYWFLFSQYNTSCLGRKLTCIFGLTSLACTIGAILNVFLP</sequence>
<gene>
    <name evidence="2" type="ORF">J0M35_08610</name>
</gene>
<evidence type="ECO:0000313" key="2">
    <source>
        <dbReference type="EMBL" id="MBN8660407.1"/>
    </source>
</evidence>
<dbReference type="Gene3D" id="1.25.40.10">
    <property type="entry name" value="Tetratricopeptide repeat domain"/>
    <property type="match status" value="1"/>
</dbReference>
<feature type="transmembrane region" description="Helical" evidence="1">
    <location>
        <begin position="193"/>
        <end position="214"/>
    </location>
</feature>
<keyword evidence="1" id="KW-0472">Membrane</keyword>